<dbReference type="EMBL" id="JRES01001705">
    <property type="protein sequence ID" value="KNC20722.1"/>
    <property type="molecule type" value="Genomic_DNA"/>
</dbReference>
<dbReference type="OMA" id="TCSYSHE"/>
<name>A0A0L0BL00_LUCCU</name>
<evidence type="ECO:0000256" key="1">
    <source>
        <dbReference type="SAM" id="MobiDB-lite"/>
    </source>
</evidence>
<gene>
    <name evidence="3" type="ORF">FF38_07727</name>
</gene>
<evidence type="ECO:0000313" key="4">
    <source>
        <dbReference type="Proteomes" id="UP000037069"/>
    </source>
</evidence>
<proteinExistence type="predicted"/>
<feature type="signal peptide" evidence="2">
    <location>
        <begin position="1"/>
        <end position="20"/>
    </location>
</feature>
<comment type="caution">
    <text evidence="3">The sequence shown here is derived from an EMBL/GenBank/DDBJ whole genome shotgun (WGS) entry which is preliminary data.</text>
</comment>
<evidence type="ECO:0000313" key="3">
    <source>
        <dbReference type="EMBL" id="KNC20722.1"/>
    </source>
</evidence>
<accession>A0A0L0BL00</accession>
<protein>
    <submittedName>
        <fullName evidence="3">Uncharacterized protein</fullName>
    </submittedName>
</protein>
<feature type="chain" id="PRO_5005534733" evidence="2">
    <location>
        <begin position="21"/>
        <end position="358"/>
    </location>
</feature>
<evidence type="ECO:0000256" key="2">
    <source>
        <dbReference type="SAM" id="SignalP"/>
    </source>
</evidence>
<keyword evidence="2" id="KW-0732">Signal</keyword>
<feature type="compositionally biased region" description="Acidic residues" evidence="1">
    <location>
        <begin position="160"/>
        <end position="169"/>
    </location>
</feature>
<sequence length="358" mass="41381">MTSKGLILLTVLCYINLSYARPQQQEQTLKSFWNTARPGELLRSLDTITSATQYFTQPVEVKREIKEDQAEKPQKVQLLRKSDEELADNLKDSNSDKVILQRRIGEGSEESLEEKSPYDYDKAYEEFVKKYFDDSVTDALSASDSTENSHNEQHDAEAYSGEEELESSEALEPVIEASRKSSKTEKCKKIVRGQENCLICKNLRNGENSESCSYNKETKPLSYGFEKQKNFRKYRATPKSSEKEELNSNEKIARTDNNNANVTSSCSINKIKNKICYHCETVKGKKTTKCYAEETPIERTRDNKKNVQKSQQRIFKRTLSYSYENTPYTKDIKNNTHILDKPLIQKDFLVKNLNKMER</sequence>
<feature type="compositionally biased region" description="Basic and acidic residues" evidence="1">
    <location>
        <begin position="147"/>
        <end position="157"/>
    </location>
</feature>
<keyword evidence="4" id="KW-1185">Reference proteome</keyword>
<feature type="region of interest" description="Disordered" evidence="1">
    <location>
        <begin position="140"/>
        <end position="170"/>
    </location>
</feature>
<organism evidence="3 4">
    <name type="scientific">Lucilia cuprina</name>
    <name type="common">Green bottle fly</name>
    <name type="synonym">Australian sheep blowfly</name>
    <dbReference type="NCBI Taxonomy" id="7375"/>
    <lineage>
        <taxon>Eukaryota</taxon>
        <taxon>Metazoa</taxon>
        <taxon>Ecdysozoa</taxon>
        <taxon>Arthropoda</taxon>
        <taxon>Hexapoda</taxon>
        <taxon>Insecta</taxon>
        <taxon>Pterygota</taxon>
        <taxon>Neoptera</taxon>
        <taxon>Endopterygota</taxon>
        <taxon>Diptera</taxon>
        <taxon>Brachycera</taxon>
        <taxon>Muscomorpha</taxon>
        <taxon>Oestroidea</taxon>
        <taxon>Calliphoridae</taxon>
        <taxon>Luciliinae</taxon>
        <taxon>Lucilia</taxon>
    </lineage>
</organism>
<reference evidence="3 4" key="1">
    <citation type="journal article" date="2015" name="Nat. Commun.">
        <title>Lucilia cuprina genome unlocks parasitic fly biology to underpin future interventions.</title>
        <authorList>
            <person name="Anstead C.A."/>
            <person name="Korhonen P.K."/>
            <person name="Young N.D."/>
            <person name="Hall R.S."/>
            <person name="Jex A.R."/>
            <person name="Murali S.C."/>
            <person name="Hughes D.S."/>
            <person name="Lee S.F."/>
            <person name="Perry T."/>
            <person name="Stroehlein A.J."/>
            <person name="Ansell B.R."/>
            <person name="Breugelmans B."/>
            <person name="Hofmann A."/>
            <person name="Qu J."/>
            <person name="Dugan S."/>
            <person name="Lee S.L."/>
            <person name="Chao H."/>
            <person name="Dinh H."/>
            <person name="Han Y."/>
            <person name="Doddapaneni H.V."/>
            <person name="Worley K.C."/>
            <person name="Muzny D.M."/>
            <person name="Ioannidis P."/>
            <person name="Waterhouse R.M."/>
            <person name="Zdobnov E.M."/>
            <person name="James P.J."/>
            <person name="Bagnall N.H."/>
            <person name="Kotze A.C."/>
            <person name="Gibbs R.A."/>
            <person name="Richards S."/>
            <person name="Batterham P."/>
            <person name="Gasser R.B."/>
        </authorList>
    </citation>
    <scope>NUCLEOTIDE SEQUENCE [LARGE SCALE GENOMIC DNA]</scope>
    <source>
        <strain evidence="3 4">LS</strain>
        <tissue evidence="3">Full body</tissue>
    </source>
</reference>
<dbReference type="Proteomes" id="UP000037069">
    <property type="component" value="Unassembled WGS sequence"/>
</dbReference>
<dbReference type="OrthoDB" id="1734063at2759"/>
<dbReference type="AlphaFoldDB" id="A0A0L0BL00"/>
<dbReference type="STRING" id="7375.A0A0L0BL00"/>